<dbReference type="InterPro" id="IPR036086">
    <property type="entry name" value="ParB/Sulfiredoxin_sf"/>
</dbReference>
<comment type="caution">
    <text evidence="3">The sequence shown here is derived from an EMBL/GenBank/DDBJ whole genome shotgun (WGS) entry which is preliminary data.</text>
</comment>
<evidence type="ECO:0000256" key="1">
    <source>
        <dbReference type="SAM" id="MobiDB-lite"/>
    </source>
</evidence>
<evidence type="ECO:0000259" key="2">
    <source>
        <dbReference type="SMART" id="SM00470"/>
    </source>
</evidence>
<feature type="domain" description="ParB-like N-terminal" evidence="2">
    <location>
        <begin position="9"/>
        <end position="93"/>
    </location>
</feature>
<proteinExistence type="predicted"/>
<reference evidence="3 4" key="1">
    <citation type="submission" date="2021-03" db="EMBL/GenBank/DDBJ databases">
        <title>Sequencing the genomes of 1000 actinobacteria strains.</title>
        <authorList>
            <person name="Klenk H.-P."/>
        </authorList>
    </citation>
    <scope>NUCLEOTIDE SEQUENCE [LARGE SCALE GENOMIC DNA]</scope>
    <source>
        <strain evidence="3 4">DSM 44580</strain>
    </source>
</reference>
<keyword evidence="4" id="KW-1185">Reference proteome</keyword>
<dbReference type="SUPFAM" id="SSF110849">
    <property type="entry name" value="ParB/Sulfiredoxin"/>
    <property type="match status" value="1"/>
</dbReference>
<sequence length="305" mass="33427">MGSETVSSAVVRVDDLRAGGSPRLTSPDPARVRELADSAKPWPPILVHAPTMRVLDGAHRVAAARLLGHTGIEAVLHFGTEDEAFVAAVRANLPHGLPLADRTAAAERIMRAYPEWSDRRIASVTGLAGTTVGAVRRCSGDQDVQTAVRVGRDGRARPLDNAANRKLASELLAENPGASLREIARAAGIAPSTVRDVRERMRSGEDPVARRRRGESRPAPVRTPVQDRATALRQLSRDPSLRFTESGRTLLRLLETQNTRIGEWQRVLDEVPPHCATTVADLVRDTVRQWGELASRLERRAEYRR</sequence>
<protein>
    <submittedName>
        <fullName evidence="3">Transposase-like protein</fullName>
    </submittedName>
</protein>
<feature type="compositionally biased region" description="Basic and acidic residues" evidence="1">
    <location>
        <begin position="196"/>
        <end position="209"/>
    </location>
</feature>
<dbReference type="Pfam" id="PF13412">
    <property type="entry name" value="HTH_24"/>
    <property type="match status" value="1"/>
</dbReference>
<name>A0ABS5ABN0_9PSEU</name>
<gene>
    <name evidence="3" type="ORF">JOF53_002856</name>
</gene>
<dbReference type="Proteomes" id="UP001519363">
    <property type="component" value="Unassembled WGS sequence"/>
</dbReference>
<feature type="region of interest" description="Disordered" evidence="1">
    <location>
        <begin position="196"/>
        <end position="226"/>
    </location>
</feature>
<dbReference type="SMART" id="SM00470">
    <property type="entry name" value="ParB"/>
    <property type="match status" value="1"/>
</dbReference>
<dbReference type="InterPro" id="IPR003115">
    <property type="entry name" value="ParB_N"/>
</dbReference>
<dbReference type="RefSeq" id="WP_249044812.1">
    <property type="nucleotide sequence ID" value="NZ_JAGIOO010000001.1"/>
</dbReference>
<organism evidence="3 4">
    <name type="scientific">Crossiella equi</name>
    <dbReference type="NCBI Taxonomy" id="130796"/>
    <lineage>
        <taxon>Bacteria</taxon>
        <taxon>Bacillati</taxon>
        <taxon>Actinomycetota</taxon>
        <taxon>Actinomycetes</taxon>
        <taxon>Pseudonocardiales</taxon>
        <taxon>Pseudonocardiaceae</taxon>
        <taxon>Crossiella</taxon>
    </lineage>
</organism>
<dbReference type="EMBL" id="JAGIOO010000001">
    <property type="protein sequence ID" value="MBP2473984.1"/>
    <property type="molecule type" value="Genomic_DNA"/>
</dbReference>
<accession>A0ABS5ABN0</accession>
<evidence type="ECO:0000313" key="4">
    <source>
        <dbReference type="Proteomes" id="UP001519363"/>
    </source>
</evidence>
<dbReference type="Gene3D" id="3.90.1530.10">
    <property type="entry name" value="Conserved hypothetical protein from pyrococcus furiosus pfu- 392566-001, ParB domain"/>
    <property type="match status" value="1"/>
</dbReference>
<evidence type="ECO:0000313" key="3">
    <source>
        <dbReference type="EMBL" id="MBP2473984.1"/>
    </source>
</evidence>